<dbReference type="EMBL" id="NIPX01000048">
    <property type="protein sequence ID" value="OWJ81101.1"/>
    <property type="molecule type" value="Genomic_DNA"/>
</dbReference>
<dbReference type="Pfam" id="PF01381">
    <property type="entry name" value="HTH_3"/>
    <property type="match status" value="1"/>
</dbReference>
<evidence type="ECO:0000259" key="2">
    <source>
        <dbReference type="PROSITE" id="PS50943"/>
    </source>
</evidence>
<dbReference type="CDD" id="cd00093">
    <property type="entry name" value="HTH_XRE"/>
    <property type="match status" value="1"/>
</dbReference>
<dbReference type="InterPro" id="IPR010982">
    <property type="entry name" value="Lambda_DNA-bd_dom_sf"/>
</dbReference>
<feature type="compositionally biased region" description="Basic and acidic residues" evidence="1">
    <location>
        <begin position="96"/>
        <end position="107"/>
    </location>
</feature>
<accession>A0A212AHX7</accession>
<feature type="region of interest" description="Disordered" evidence="1">
    <location>
        <begin position="96"/>
        <end position="118"/>
    </location>
</feature>
<sequence length="118" mass="12917">MRDFVDILADRIAADPSLTEAGLAKAAGLDNSTIRQMIRHHRHPRIDTALKICRALGETVETFMSEQNDPVVSEVLLLLDQLEPAEKAMLLAAARGLRDAHQRDAEQSHGGPKVSQPS</sequence>
<gene>
    <name evidence="4" type="ORF">CDV52_19670</name>
    <name evidence="3" type="ORF">CDV53_17515</name>
</gene>
<dbReference type="AlphaFoldDB" id="A0A212AHX7"/>
<dbReference type="PROSITE" id="PS50943">
    <property type="entry name" value="HTH_CROC1"/>
    <property type="match status" value="1"/>
</dbReference>
<protein>
    <submittedName>
        <fullName evidence="4">Transcriptional regulator</fullName>
    </submittedName>
</protein>
<dbReference type="Proteomes" id="UP000196640">
    <property type="component" value="Unassembled WGS sequence"/>
</dbReference>
<evidence type="ECO:0000256" key="1">
    <source>
        <dbReference type="SAM" id="MobiDB-lite"/>
    </source>
</evidence>
<evidence type="ECO:0000313" key="4">
    <source>
        <dbReference type="EMBL" id="OWJ81101.1"/>
    </source>
</evidence>
<reference evidence="5 6" key="1">
    <citation type="submission" date="2016-11" db="EMBL/GenBank/DDBJ databases">
        <title>Comparison of Traditional DNA-DNA Hybridization with In Silico Genomic Analysis.</title>
        <authorList>
            <person name="Nicholson A.C."/>
            <person name="Sammons S."/>
            <person name="Humrighouse B.W."/>
            <person name="Graziano J."/>
            <person name="Lasker B."/>
            <person name="Whitney A.M."/>
            <person name="Mcquiston J.R."/>
        </authorList>
    </citation>
    <scope>NUCLEOTIDE SEQUENCE [LARGE SCALE GENOMIC DNA]</scope>
    <source>
        <strain evidence="3 6">H1892</strain>
        <strain evidence="4 5">H2381</strain>
    </source>
</reference>
<organism evidence="4 5">
    <name type="scientific">Haematobacter missouriensis</name>
    <dbReference type="NCBI Taxonomy" id="366616"/>
    <lineage>
        <taxon>Bacteria</taxon>
        <taxon>Pseudomonadati</taxon>
        <taxon>Pseudomonadota</taxon>
        <taxon>Alphaproteobacteria</taxon>
        <taxon>Rhodobacterales</taxon>
        <taxon>Paracoccaceae</taxon>
        <taxon>Haematobacter</taxon>
    </lineage>
</organism>
<name>A0A212AHX7_9RHOB</name>
<dbReference type="Proteomes" id="UP000214673">
    <property type="component" value="Unassembled WGS sequence"/>
</dbReference>
<dbReference type="InterPro" id="IPR001387">
    <property type="entry name" value="Cro/C1-type_HTH"/>
</dbReference>
<dbReference type="RefSeq" id="WP_051929974.1">
    <property type="nucleotide sequence ID" value="NZ_JFGS01000001.1"/>
</dbReference>
<dbReference type="GO" id="GO:0003677">
    <property type="term" value="F:DNA binding"/>
    <property type="evidence" value="ECO:0007669"/>
    <property type="project" value="InterPro"/>
</dbReference>
<dbReference type="SMART" id="SM00530">
    <property type="entry name" value="HTH_XRE"/>
    <property type="match status" value="1"/>
</dbReference>
<dbReference type="Gene3D" id="1.10.260.40">
    <property type="entry name" value="lambda repressor-like DNA-binding domains"/>
    <property type="match status" value="1"/>
</dbReference>
<proteinExistence type="predicted"/>
<comment type="caution">
    <text evidence="4">The sequence shown here is derived from an EMBL/GenBank/DDBJ whole genome shotgun (WGS) entry which is preliminary data.</text>
</comment>
<keyword evidence="6" id="KW-1185">Reference proteome</keyword>
<dbReference type="STRING" id="366616.CG51_05260"/>
<feature type="domain" description="HTH cro/C1-type" evidence="2">
    <location>
        <begin position="23"/>
        <end position="63"/>
    </location>
</feature>
<evidence type="ECO:0000313" key="3">
    <source>
        <dbReference type="EMBL" id="OWJ72395.1"/>
    </source>
</evidence>
<dbReference type="SUPFAM" id="SSF47413">
    <property type="entry name" value="lambda repressor-like DNA-binding domains"/>
    <property type="match status" value="1"/>
</dbReference>
<evidence type="ECO:0000313" key="5">
    <source>
        <dbReference type="Proteomes" id="UP000196640"/>
    </source>
</evidence>
<dbReference type="EMBL" id="NIPV01000097">
    <property type="protein sequence ID" value="OWJ72395.1"/>
    <property type="molecule type" value="Genomic_DNA"/>
</dbReference>
<dbReference type="OrthoDB" id="7855454at2"/>
<evidence type="ECO:0000313" key="6">
    <source>
        <dbReference type="Proteomes" id="UP000214673"/>
    </source>
</evidence>